<accession>A0A163BH55</accession>
<evidence type="ECO:0000313" key="3">
    <source>
        <dbReference type="Proteomes" id="UP000076715"/>
    </source>
</evidence>
<keyword evidence="3" id="KW-1185">Reference proteome</keyword>
<evidence type="ECO:0000256" key="1">
    <source>
        <dbReference type="SAM" id="MobiDB-lite"/>
    </source>
</evidence>
<comment type="caution">
    <text evidence="2">The sequence shown here is derived from an EMBL/GenBank/DDBJ whole genome shotgun (WGS) entry which is preliminary data.</text>
</comment>
<dbReference type="Proteomes" id="UP000076715">
    <property type="component" value="Unassembled WGS sequence"/>
</dbReference>
<dbReference type="AlphaFoldDB" id="A0A163BH55"/>
<protein>
    <submittedName>
        <fullName evidence="2">Uncharacterized protein</fullName>
    </submittedName>
</protein>
<organism evidence="2 3">
    <name type="scientific">Aquimarina aggregata</name>
    <dbReference type="NCBI Taxonomy" id="1642818"/>
    <lineage>
        <taxon>Bacteria</taxon>
        <taxon>Pseudomonadati</taxon>
        <taxon>Bacteroidota</taxon>
        <taxon>Flavobacteriia</taxon>
        <taxon>Flavobacteriales</taxon>
        <taxon>Flavobacteriaceae</taxon>
        <taxon>Aquimarina</taxon>
    </lineage>
</organism>
<feature type="region of interest" description="Disordered" evidence="1">
    <location>
        <begin position="284"/>
        <end position="306"/>
    </location>
</feature>
<name>A0A163BH55_9FLAO</name>
<evidence type="ECO:0000313" key="2">
    <source>
        <dbReference type="EMBL" id="KZS41392.1"/>
    </source>
</evidence>
<proteinExistence type="predicted"/>
<gene>
    <name evidence="2" type="ORF">AWE51_22065</name>
</gene>
<feature type="compositionally biased region" description="Polar residues" evidence="1">
    <location>
        <begin position="284"/>
        <end position="305"/>
    </location>
</feature>
<sequence length="451" mass="50317">MRNGRYTENPNNKQSKYTQIILLMKNYLNSHFKSPLNVKSLKPFFYIALFLITLSGCETEHINQPTQTIEQSLEQAFSLDDFKDSPALQKEDILIDWTSAVERKFDTSIFYEFSVTHKNASIVNIEGYVSKSSYRLLARFDENDQPEYFLVELLPSVDNTTKELSYIAIADYSGMAYVFDTTGEKIARESYEVGVLQTKSIGNGIGRNLLPRQPAKCAILEGLEPVNCSGGGGCSTSTVTIQHWEYFYDVSYYTNTNQVIDITYSHRESRGQTVKQVTNCHTSYTPPVNNTTAESVKSNPPQVLSDNPEEWPFPDCSSFEYAAVGGSRVAAVKGVRNYFVTTHADGNDLKIELSDIVIPGVVYFNTPLVMTNGEAQTATALLVNEAITATALWYDANPTASANQLEFEFLNEINLAMKSIGGAASRNNLYGISARSVSQYRRNFFTTGNCN</sequence>
<dbReference type="STRING" id="1642818.AWE51_22065"/>
<reference evidence="2 3" key="1">
    <citation type="submission" date="2016-01" db="EMBL/GenBank/DDBJ databases">
        <title>The draft genome sequence of Aquimarina sp. RZW4-3-2.</title>
        <authorList>
            <person name="Wang Y."/>
        </authorList>
    </citation>
    <scope>NUCLEOTIDE SEQUENCE [LARGE SCALE GENOMIC DNA]</scope>
    <source>
        <strain evidence="2 3">RZW4-3-2</strain>
    </source>
</reference>
<dbReference type="EMBL" id="LQRT01000005">
    <property type="protein sequence ID" value="KZS41392.1"/>
    <property type="molecule type" value="Genomic_DNA"/>
</dbReference>